<feature type="compositionally biased region" description="Acidic residues" evidence="1">
    <location>
        <begin position="170"/>
        <end position="188"/>
    </location>
</feature>
<evidence type="ECO:0000313" key="3">
    <source>
        <dbReference type="Proteomes" id="UP000649617"/>
    </source>
</evidence>
<protein>
    <submittedName>
        <fullName evidence="2">Uncharacterized protein</fullName>
    </submittedName>
</protein>
<dbReference type="Proteomes" id="UP000649617">
    <property type="component" value="Unassembled WGS sequence"/>
</dbReference>
<gene>
    <name evidence="2" type="ORF">SPIL2461_LOCUS13074</name>
</gene>
<comment type="caution">
    <text evidence="2">The sequence shown here is derived from an EMBL/GenBank/DDBJ whole genome shotgun (WGS) entry which is preliminary data.</text>
</comment>
<sequence>VALPPIKGEPFPETLKAAGSEPEFAPMKQQPASKPEYSQDRQPSMGFQGFSENEKESDEVAGNPNGVADLVEADEEMPRAEPCVKQDEDKPAAQWHQVEEDASKEKPTAGRSQEPEEANKEMPTTGRKPEREEKQAAATSKEREEVNAEKTAERRVQTEQKPDQQKAEEHDAEEGLLDDIPIDGDTEAETPPKHDLSLSPGARDKRMRRVFTKKVDGTFKVPMRFVEEYQKKGEARKSLEKILASCGYNPATRHANMNTAEEFIQELHEIVETYFEEELVVEGKFMTEQAMLDEGMTEKRVEAIKKYCAEKPAKFLRRDRYEPGLILYWTVWGCGAYEYMFTLQGIYIHIVGRAFPWKGDVPEIDVDKEVKANASKEAAEMRKRAGVPEIDPDAKPSSSAPKIVSCATKHVKKLADLIEIFKGIDKPTAIQTRMLDKLNKVHDSLDEKEDAISNLLSEGVIDGFRTLLPKGAQATGQNKAMSKKSLLGNLKQVHLCTDLLKWLVTAACTDLVRVSEAARADACACDAVALAASIPERDAEKGAHKLLNHFGLSLRVKVSWVALDLNGELLRIPYLKPSDYLKKLLDWYPDVVWGDGVKDSSQRCTSFWKAYYWSHPTHKAFSTFSYNGLGQLLPIQLHGDEGTGSKKQPVSIMNWQTVWGRSTKKTEHLQGAIFGACQACSEPSSIERCCTVPQTCPKGTCASMQLTSEDYKELQGQLPTSAGHSFLQRHLVFVLPTNLVKKGPEVLEAVLSACAADLEHLFNFGVNVGGKQVFAAVVGCKGDAKWHAATGHFTRCYSRLGDTKSYPICPECLGGDPAFPFEATNSEPGWVQTLYESVPWNDPGQLERQFTKDNFHLSRVDSFSYTNCKGNGVMIINAIWFLSRL</sequence>
<dbReference type="OrthoDB" id="481081at2759"/>
<organism evidence="2 3">
    <name type="scientific">Symbiodinium pilosum</name>
    <name type="common">Dinoflagellate</name>
    <dbReference type="NCBI Taxonomy" id="2952"/>
    <lineage>
        <taxon>Eukaryota</taxon>
        <taxon>Sar</taxon>
        <taxon>Alveolata</taxon>
        <taxon>Dinophyceae</taxon>
        <taxon>Suessiales</taxon>
        <taxon>Symbiodiniaceae</taxon>
        <taxon>Symbiodinium</taxon>
    </lineage>
</organism>
<feature type="non-terminal residue" evidence="2">
    <location>
        <position position="1"/>
    </location>
</feature>
<proteinExistence type="predicted"/>
<keyword evidence="3" id="KW-1185">Reference proteome</keyword>
<name>A0A812SWH4_SYMPI</name>
<dbReference type="EMBL" id="CAJNIZ010028002">
    <property type="protein sequence ID" value="CAE7504643.1"/>
    <property type="molecule type" value="Genomic_DNA"/>
</dbReference>
<dbReference type="AlphaFoldDB" id="A0A812SWH4"/>
<feature type="compositionally biased region" description="Basic and acidic residues" evidence="1">
    <location>
        <begin position="127"/>
        <end position="169"/>
    </location>
</feature>
<feature type="compositionally biased region" description="Basic and acidic residues" evidence="1">
    <location>
        <begin position="76"/>
        <end position="120"/>
    </location>
</feature>
<accession>A0A812SWH4</accession>
<feature type="region of interest" description="Disordered" evidence="1">
    <location>
        <begin position="1"/>
        <end position="201"/>
    </location>
</feature>
<reference evidence="2" key="1">
    <citation type="submission" date="2021-02" db="EMBL/GenBank/DDBJ databases">
        <authorList>
            <person name="Dougan E. K."/>
            <person name="Rhodes N."/>
            <person name="Thang M."/>
            <person name="Chan C."/>
        </authorList>
    </citation>
    <scope>NUCLEOTIDE SEQUENCE</scope>
</reference>
<evidence type="ECO:0000313" key="2">
    <source>
        <dbReference type="EMBL" id="CAE7504643.1"/>
    </source>
</evidence>
<evidence type="ECO:0000256" key="1">
    <source>
        <dbReference type="SAM" id="MobiDB-lite"/>
    </source>
</evidence>